<evidence type="ECO:0000256" key="3">
    <source>
        <dbReference type="PROSITE-ProRule" id="PRU00339"/>
    </source>
</evidence>
<feature type="region of interest" description="Disordered" evidence="4">
    <location>
        <begin position="1"/>
        <end position="21"/>
    </location>
</feature>
<sequence>MQPYSTPKCMQSGMNSEGSSPAKQAYIMGLKKYRDGDLKAACPYFSQAIDGGIDDFDILYYRGMCHLEAGDYQLALIDFEVLVRQQPENPEYLFRRGFVHYKLGMSTEAIRDLALVPEDFDDCSIRWHYLAVLFYKLGDYEAALGAIEKALTKFPTMPKIWFNAGVILAAMNLNDRADLAFVTASKIDSRLTNASRMILE</sequence>
<keyword evidence="1" id="KW-0677">Repeat</keyword>
<feature type="repeat" description="TPR" evidence="3">
    <location>
        <begin position="56"/>
        <end position="89"/>
    </location>
</feature>
<dbReference type="RefSeq" id="WP_109969121.1">
    <property type="nucleotide sequence ID" value="NZ_CP176093.1"/>
</dbReference>
<dbReference type="GO" id="GO:0045892">
    <property type="term" value="P:negative regulation of DNA-templated transcription"/>
    <property type="evidence" value="ECO:0007669"/>
    <property type="project" value="InterPro"/>
</dbReference>
<dbReference type="GeneID" id="97550350"/>
<dbReference type="EMBL" id="QGMY01000008">
    <property type="protein sequence ID" value="PWR71503.1"/>
    <property type="molecule type" value="Genomic_DNA"/>
</dbReference>
<dbReference type="PANTHER" id="PTHR44749:SF1">
    <property type="entry name" value="TETRATRICOPEPTIDE-LIKE HELICAL DOMAIN-CONTAINING PROTEIN"/>
    <property type="match status" value="1"/>
</dbReference>
<accession>A0A2V2N896</accession>
<keyword evidence="6" id="KW-1185">Reference proteome</keyword>
<proteinExistence type="predicted"/>
<dbReference type="Pfam" id="PF13432">
    <property type="entry name" value="TPR_16"/>
    <property type="match status" value="1"/>
</dbReference>
<dbReference type="OrthoDB" id="115601at2157"/>
<dbReference type="PANTHER" id="PTHR44749">
    <property type="entry name" value="SUPPRESSOR OF RPS4-RLD 1"/>
    <property type="match status" value="1"/>
</dbReference>
<dbReference type="SMART" id="SM00028">
    <property type="entry name" value="TPR"/>
    <property type="match status" value="4"/>
</dbReference>
<keyword evidence="2 3" id="KW-0802">TPR repeat</keyword>
<dbReference type="PROSITE" id="PS50005">
    <property type="entry name" value="TPR"/>
    <property type="match status" value="2"/>
</dbReference>
<comment type="caution">
    <text evidence="5">The sequence shown here is derived from an EMBL/GenBank/DDBJ whole genome shotgun (WGS) entry which is preliminary data.</text>
</comment>
<reference evidence="5 6" key="1">
    <citation type="submission" date="2018-05" db="EMBL/GenBank/DDBJ databases">
        <title>Draft genome of Methanospirillum lacunae Ki8-1.</title>
        <authorList>
            <person name="Dueholm M.S."/>
            <person name="Nielsen P.H."/>
            <person name="Bakmann L.F."/>
            <person name="Otzen D.E."/>
        </authorList>
    </citation>
    <scope>NUCLEOTIDE SEQUENCE [LARGE SCALE GENOMIC DNA]</scope>
    <source>
        <strain evidence="5 6">Ki8-1</strain>
    </source>
</reference>
<evidence type="ECO:0000313" key="6">
    <source>
        <dbReference type="Proteomes" id="UP000245657"/>
    </source>
</evidence>
<dbReference type="Pfam" id="PF07719">
    <property type="entry name" value="TPR_2"/>
    <property type="match status" value="1"/>
</dbReference>
<dbReference type="InterPro" id="IPR013105">
    <property type="entry name" value="TPR_2"/>
</dbReference>
<dbReference type="InterPro" id="IPR019734">
    <property type="entry name" value="TPR_rpt"/>
</dbReference>
<evidence type="ECO:0000256" key="2">
    <source>
        <dbReference type="ARBA" id="ARBA00022803"/>
    </source>
</evidence>
<dbReference type="AlphaFoldDB" id="A0A2V2N896"/>
<dbReference type="InterPro" id="IPR011990">
    <property type="entry name" value="TPR-like_helical_dom_sf"/>
</dbReference>
<dbReference type="Proteomes" id="UP000245657">
    <property type="component" value="Unassembled WGS sequence"/>
</dbReference>
<name>A0A2V2N896_9EURY</name>
<organism evidence="5 6">
    <name type="scientific">Methanospirillum lacunae</name>
    <dbReference type="NCBI Taxonomy" id="668570"/>
    <lineage>
        <taxon>Archaea</taxon>
        <taxon>Methanobacteriati</taxon>
        <taxon>Methanobacteriota</taxon>
        <taxon>Stenosarchaea group</taxon>
        <taxon>Methanomicrobia</taxon>
        <taxon>Methanomicrobiales</taxon>
        <taxon>Methanospirillaceae</taxon>
        <taxon>Methanospirillum</taxon>
    </lineage>
</organism>
<evidence type="ECO:0000256" key="1">
    <source>
        <dbReference type="ARBA" id="ARBA00022737"/>
    </source>
</evidence>
<dbReference type="Gene3D" id="1.25.40.10">
    <property type="entry name" value="Tetratricopeptide repeat domain"/>
    <property type="match status" value="1"/>
</dbReference>
<evidence type="ECO:0000256" key="4">
    <source>
        <dbReference type="SAM" id="MobiDB-lite"/>
    </source>
</evidence>
<dbReference type="InterPro" id="IPR044650">
    <property type="entry name" value="SRFR1-like"/>
</dbReference>
<feature type="repeat" description="TPR" evidence="3">
    <location>
        <begin position="124"/>
        <end position="157"/>
    </location>
</feature>
<gene>
    <name evidence="5" type="ORF">DK846_11620</name>
</gene>
<dbReference type="SUPFAM" id="SSF48452">
    <property type="entry name" value="TPR-like"/>
    <property type="match status" value="1"/>
</dbReference>
<protein>
    <submittedName>
        <fullName evidence="5">Uncharacterized protein</fullName>
    </submittedName>
</protein>
<evidence type="ECO:0000313" key="5">
    <source>
        <dbReference type="EMBL" id="PWR71503.1"/>
    </source>
</evidence>